<dbReference type="CDD" id="cd15840">
    <property type="entry name" value="SNARE_Qa"/>
    <property type="match status" value="1"/>
</dbReference>
<keyword evidence="7" id="KW-1185">Reference proteome</keyword>
<feature type="region of interest" description="Disordered" evidence="3">
    <location>
        <begin position="130"/>
        <end position="168"/>
    </location>
</feature>
<dbReference type="SMART" id="SM00397">
    <property type="entry name" value="t_SNARE"/>
    <property type="match status" value="1"/>
</dbReference>
<protein>
    <recommendedName>
        <fullName evidence="5">t-SNARE coiled-coil homology domain-containing protein</fullName>
    </recommendedName>
</protein>
<dbReference type="GO" id="GO:0006886">
    <property type="term" value="P:intracellular protein transport"/>
    <property type="evidence" value="ECO:0007669"/>
    <property type="project" value="InterPro"/>
</dbReference>
<keyword evidence="4" id="KW-0812">Transmembrane</keyword>
<dbReference type="OrthoDB" id="364348at2759"/>
<feature type="coiled-coil region" evidence="2">
    <location>
        <begin position="52"/>
        <end position="79"/>
    </location>
</feature>
<dbReference type="GO" id="GO:0005484">
    <property type="term" value="F:SNAP receptor activity"/>
    <property type="evidence" value="ECO:0007669"/>
    <property type="project" value="InterPro"/>
</dbReference>
<proteinExistence type="inferred from homology"/>
<dbReference type="GO" id="GO:0048278">
    <property type="term" value="P:vesicle docking"/>
    <property type="evidence" value="ECO:0007669"/>
    <property type="project" value="TreeGrafter"/>
</dbReference>
<dbReference type="AlphaFoldDB" id="A0A1E3NE81"/>
<dbReference type="InterPro" id="IPR045242">
    <property type="entry name" value="Syntaxin"/>
</dbReference>
<dbReference type="PANTHER" id="PTHR19957">
    <property type="entry name" value="SYNTAXIN"/>
    <property type="match status" value="1"/>
</dbReference>
<evidence type="ECO:0000259" key="5">
    <source>
        <dbReference type="PROSITE" id="PS50192"/>
    </source>
</evidence>
<feature type="compositionally biased region" description="Polar residues" evidence="3">
    <location>
        <begin position="135"/>
        <end position="147"/>
    </location>
</feature>
<dbReference type="GO" id="GO:0012505">
    <property type="term" value="C:endomembrane system"/>
    <property type="evidence" value="ECO:0007669"/>
    <property type="project" value="TreeGrafter"/>
</dbReference>
<dbReference type="GO" id="GO:0031201">
    <property type="term" value="C:SNARE complex"/>
    <property type="evidence" value="ECO:0007669"/>
    <property type="project" value="TreeGrafter"/>
</dbReference>
<dbReference type="EMBL" id="KV454007">
    <property type="protein sequence ID" value="ODQ44422.1"/>
    <property type="molecule type" value="Genomic_DNA"/>
</dbReference>
<dbReference type="PROSITE" id="PS00914">
    <property type="entry name" value="SYNTAXIN"/>
    <property type="match status" value="1"/>
</dbReference>
<dbReference type="GO" id="GO:0006906">
    <property type="term" value="P:vesicle fusion"/>
    <property type="evidence" value="ECO:0007669"/>
    <property type="project" value="TreeGrafter"/>
</dbReference>
<dbReference type="PROSITE" id="PS50192">
    <property type="entry name" value="T_SNARE"/>
    <property type="match status" value="1"/>
</dbReference>
<dbReference type="Pfam" id="PF05739">
    <property type="entry name" value="SNARE"/>
    <property type="match status" value="1"/>
</dbReference>
<dbReference type="InterPro" id="IPR010989">
    <property type="entry name" value="SNARE"/>
</dbReference>
<dbReference type="STRING" id="763406.A0A1E3NE81"/>
<comment type="similarity">
    <text evidence="1">Belongs to the syntaxin family.</text>
</comment>
<evidence type="ECO:0000256" key="2">
    <source>
        <dbReference type="SAM" id="Coils"/>
    </source>
</evidence>
<organism evidence="6 7">
    <name type="scientific">Pichia membranifaciens NRRL Y-2026</name>
    <dbReference type="NCBI Taxonomy" id="763406"/>
    <lineage>
        <taxon>Eukaryota</taxon>
        <taxon>Fungi</taxon>
        <taxon>Dikarya</taxon>
        <taxon>Ascomycota</taxon>
        <taxon>Saccharomycotina</taxon>
        <taxon>Pichiomycetes</taxon>
        <taxon>Pichiales</taxon>
        <taxon>Pichiaceae</taxon>
        <taxon>Pichia</taxon>
    </lineage>
</organism>
<evidence type="ECO:0000256" key="1">
    <source>
        <dbReference type="ARBA" id="ARBA00009063"/>
    </source>
</evidence>
<feature type="transmembrane region" description="Helical" evidence="4">
    <location>
        <begin position="267"/>
        <end position="284"/>
    </location>
</feature>
<evidence type="ECO:0000313" key="7">
    <source>
        <dbReference type="Proteomes" id="UP000094455"/>
    </source>
</evidence>
<dbReference type="Gene3D" id="1.20.5.110">
    <property type="match status" value="1"/>
</dbReference>
<dbReference type="GO" id="GO:0000149">
    <property type="term" value="F:SNARE binding"/>
    <property type="evidence" value="ECO:0007669"/>
    <property type="project" value="TreeGrafter"/>
</dbReference>
<evidence type="ECO:0000256" key="3">
    <source>
        <dbReference type="SAM" id="MobiDB-lite"/>
    </source>
</evidence>
<dbReference type="Proteomes" id="UP000094455">
    <property type="component" value="Unassembled WGS sequence"/>
</dbReference>
<gene>
    <name evidence="6" type="ORF">PICMEDRAFT_74663</name>
</gene>
<keyword evidence="2" id="KW-0175">Coiled coil</keyword>
<dbReference type="InterPro" id="IPR006012">
    <property type="entry name" value="Syntaxin/epimorphin_CS"/>
</dbReference>
<dbReference type="RefSeq" id="XP_019015535.1">
    <property type="nucleotide sequence ID" value="XM_019164837.1"/>
</dbReference>
<dbReference type="GeneID" id="30181524"/>
<dbReference type="InterPro" id="IPR000727">
    <property type="entry name" value="T_SNARE_dom"/>
</dbReference>
<evidence type="ECO:0000313" key="6">
    <source>
        <dbReference type="EMBL" id="ODQ44422.1"/>
    </source>
</evidence>
<sequence length="285" mass="32114">MTDISLHELSGTNRFETLSNGVSKRLLQVTSQLRSADKRVDTLQRSGASEELDRIESQFDEISAAIEDLEDDVKELGTTVAAGEASRRYRDEVGGEEGTAERLRQKQRVVVEKLERGVEETRRLLEQMQGAVNRVKTQPTQSTQSTDLLDMRSEVPEEADEEGGETTSRGVVAGKVFQIQHTPLNAEQLESQHYEAIQRETEISRIVNSVGELNQIFHDLDTLVSGQGELLDNIENNIYSTLENTRYADRELRKADSWDRKRRRCSCVLVVVVVIVMLILLALIS</sequence>
<reference evidence="6 7" key="1">
    <citation type="journal article" date="2016" name="Proc. Natl. Acad. Sci. U.S.A.">
        <title>Comparative genomics of biotechnologically important yeasts.</title>
        <authorList>
            <person name="Riley R."/>
            <person name="Haridas S."/>
            <person name="Wolfe K.H."/>
            <person name="Lopes M.R."/>
            <person name="Hittinger C.T."/>
            <person name="Goeker M."/>
            <person name="Salamov A.A."/>
            <person name="Wisecaver J.H."/>
            <person name="Long T.M."/>
            <person name="Calvey C.H."/>
            <person name="Aerts A.L."/>
            <person name="Barry K.W."/>
            <person name="Choi C."/>
            <person name="Clum A."/>
            <person name="Coughlan A.Y."/>
            <person name="Deshpande S."/>
            <person name="Douglass A.P."/>
            <person name="Hanson S.J."/>
            <person name="Klenk H.-P."/>
            <person name="LaButti K.M."/>
            <person name="Lapidus A."/>
            <person name="Lindquist E.A."/>
            <person name="Lipzen A.M."/>
            <person name="Meier-Kolthoff J.P."/>
            <person name="Ohm R.A."/>
            <person name="Otillar R.P."/>
            <person name="Pangilinan J.L."/>
            <person name="Peng Y."/>
            <person name="Rokas A."/>
            <person name="Rosa C.A."/>
            <person name="Scheuner C."/>
            <person name="Sibirny A.A."/>
            <person name="Slot J.C."/>
            <person name="Stielow J.B."/>
            <person name="Sun H."/>
            <person name="Kurtzman C.P."/>
            <person name="Blackwell M."/>
            <person name="Grigoriev I.V."/>
            <person name="Jeffries T.W."/>
        </authorList>
    </citation>
    <scope>NUCLEOTIDE SEQUENCE [LARGE SCALE GENOMIC DNA]</scope>
    <source>
        <strain evidence="6 7">NRRL Y-2026</strain>
    </source>
</reference>
<accession>A0A1E3NE81</accession>
<feature type="domain" description="T-SNARE coiled-coil homology" evidence="5">
    <location>
        <begin position="193"/>
        <end position="255"/>
    </location>
</feature>
<dbReference type="SUPFAM" id="SSF47661">
    <property type="entry name" value="t-snare proteins"/>
    <property type="match status" value="1"/>
</dbReference>
<name>A0A1E3NE81_9ASCO</name>
<evidence type="ECO:0000256" key="4">
    <source>
        <dbReference type="SAM" id="Phobius"/>
    </source>
</evidence>
<keyword evidence="4" id="KW-0472">Membrane</keyword>
<keyword evidence="4" id="KW-1133">Transmembrane helix</keyword>